<evidence type="ECO:0000313" key="2">
    <source>
        <dbReference type="Proteomes" id="UP000008367"/>
    </source>
</evidence>
<reference evidence="1 2" key="1">
    <citation type="submission" date="2012-10" db="EMBL/GenBank/DDBJ databases">
        <title>Genome sequence of Vibrio Cholerae HENC-02.</title>
        <authorList>
            <person name="Eppinger M."/>
            <person name="Hasan N.A."/>
            <person name="Sengamalay N."/>
            <person name="Hine E."/>
            <person name="Su Q."/>
            <person name="Daugherty S.C."/>
            <person name="Young S."/>
            <person name="Sadzewicz L."/>
            <person name="Tallon L."/>
            <person name="Cebula T.A."/>
            <person name="Ravel J."/>
            <person name="Colwell R.R."/>
        </authorList>
    </citation>
    <scope>NUCLEOTIDE SEQUENCE [LARGE SCALE GENOMIC DNA]</scope>
    <source>
        <strain evidence="1 2">HENC-02</strain>
    </source>
</reference>
<dbReference type="EMBL" id="AJSR01000589">
    <property type="protein sequence ID" value="EKM32767.1"/>
    <property type="molecule type" value="Genomic_DNA"/>
</dbReference>
<gene>
    <name evidence="1" type="ORF">VCHENC02_1701</name>
</gene>
<sequence>LKEKGLLDINCYDENLVSLTENGRKKALELQKAQALKN</sequence>
<dbReference type="Proteomes" id="UP000008367">
    <property type="component" value="Unassembled WGS sequence"/>
</dbReference>
<proteinExistence type="predicted"/>
<organism evidence="1 2">
    <name type="scientific">Vibrio harveyi</name>
    <name type="common">Beneckea harveyi</name>
    <dbReference type="NCBI Taxonomy" id="669"/>
    <lineage>
        <taxon>Bacteria</taxon>
        <taxon>Pseudomonadati</taxon>
        <taxon>Pseudomonadota</taxon>
        <taxon>Gammaproteobacteria</taxon>
        <taxon>Vibrionales</taxon>
        <taxon>Vibrionaceae</taxon>
        <taxon>Vibrio</taxon>
    </lineage>
</organism>
<comment type="caution">
    <text evidence="1">The sequence shown here is derived from an EMBL/GenBank/DDBJ whole genome shotgun (WGS) entry which is preliminary data.</text>
</comment>
<evidence type="ECO:0000313" key="1">
    <source>
        <dbReference type="EMBL" id="EKM32767.1"/>
    </source>
</evidence>
<protein>
    <submittedName>
        <fullName evidence="1">Uncharacterized protein</fullName>
    </submittedName>
</protein>
<feature type="non-terminal residue" evidence="1">
    <location>
        <position position="1"/>
    </location>
</feature>
<accession>A0A454D247</accession>
<name>A0A454D247_VIBHA</name>
<dbReference type="AlphaFoldDB" id="A0A454D247"/>